<dbReference type="EMBL" id="JAKWBL010000001">
    <property type="protein sequence ID" value="MCH5597914.1"/>
    <property type="molecule type" value="Genomic_DNA"/>
</dbReference>
<comment type="caution">
    <text evidence="1">The sequence shown here is derived from an EMBL/GenBank/DDBJ whole genome shotgun (WGS) entry which is preliminary data.</text>
</comment>
<evidence type="ECO:0000313" key="1">
    <source>
        <dbReference type="EMBL" id="MCH5597914.1"/>
    </source>
</evidence>
<keyword evidence="2" id="KW-1185">Reference proteome</keyword>
<proteinExistence type="predicted"/>
<evidence type="ECO:0000313" key="2">
    <source>
        <dbReference type="Proteomes" id="UP001202248"/>
    </source>
</evidence>
<name>A0ABS9SHR9_9BACT</name>
<protein>
    <submittedName>
        <fullName evidence="1">Uncharacterized protein</fullName>
    </submittedName>
</protein>
<sequence length="137" mass="15546">MSRDVDPNDKTWFSTCGLMGPKGDFTPKKSWYYIYTLKNVLKNMRYAGEQKSSNSDVSIYKFKDISSSKTVYAVWARTSKNLKVNSLPIQLSSTIKEARVVNLENSSINGEEKEVPINNGLVKLDVTERPIFLVVNE</sequence>
<gene>
    <name evidence="1" type="ORF">MKP09_08365</name>
</gene>
<dbReference type="RefSeq" id="WP_240827267.1">
    <property type="nucleotide sequence ID" value="NZ_JAKWBL010000001.1"/>
</dbReference>
<dbReference type="Proteomes" id="UP001202248">
    <property type="component" value="Unassembled WGS sequence"/>
</dbReference>
<accession>A0ABS9SHR9</accession>
<organism evidence="1 2">
    <name type="scientific">Niabella ginsengisoli</name>
    <dbReference type="NCBI Taxonomy" id="522298"/>
    <lineage>
        <taxon>Bacteria</taxon>
        <taxon>Pseudomonadati</taxon>
        <taxon>Bacteroidota</taxon>
        <taxon>Chitinophagia</taxon>
        <taxon>Chitinophagales</taxon>
        <taxon>Chitinophagaceae</taxon>
        <taxon>Niabella</taxon>
    </lineage>
</organism>
<reference evidence="1 2" key="1">
    <citation type="submission" date="2022-02" db="EMBL/GenBank/DDBJ databases">
        <authorList>
            <person name="Min J."/>
        </authorList>
    </citation>
    <scope>NUCLEOTIDE SEQUENCE [LARGE SCALE GENOMIC DNA]</scope>
    <source>
        <strain evidence="1 2">GR10-1</strain>
    </source>
</reference>